<protein>
    <submittedName>
        <fullName evidence="2">DUF2189 domain-containing protein</fullName>
    </submittedName>
</protein>
<dbReference type="Proteomes" id="UP001529369">
    <property type="component" value="Unassembled WGS sequence"/>
</dbReference>
<evidence type="ECO:0000313" key="2">
    <source>
        <dbReference type="EMBL" id="MDN3563970.1"/>
    </source>
</evidence>
<reference evidence="3" key="1">
    <citation type="journal article" date="2019" name="Int. J. Syst. Evol. Microbiol.">
        <title>The Global Catalogue of Microorganisms (GCM) 10K type strain sequencing project: providing services to taxonomists for standard genome sequencing and annotation.</title>
        <authorList>
            <consortium name="The Broad Institute Genomics Platform"/>
            <consortium name="The Broad Institute Genome Sequencing Center for Infectious Disease"/>
            <person name="Wu L."/>
            <person name="Ma J."/>
        </authorList>
    </citation>
    <scope>NUCLEOTIDE SEQUENCE [LARGE SCALE GENOMIC DNA]</scope>
    <source>
        <strain evidence="3">CECT 7131</strain>
    </source>
</reference>
<accession>A0ABT8A2K6</accession>
<name>A0ABT8A2K6_9PROT</name>
<feature type="transmembrane region" description="Helical" evidence="1">
    <location>
        <begin position="160"/>
        <end position="183"/>
    </location>
</feature>
<dbReference type="InterPro" id="IPR018692">
    <property type="entry name" value="DUF2189"/>
</dbReference>
<keyword evidence="1" id="KW-1133">Transmembrane helix</keyword>
<feature type="transmembrane region" description="Helical" evidence="1">
    <location>
        <begin position="65"/>
        <end position="86"/>
    </location>
</feature>
<evidence type="ECO:0000313" key="3">
    <source>
        <dbReference type="Proteomes" id="UP001529369"/>
    </source>
</evidence>
<keyword evidence="1" id="KW-0472">Membrane</keyword>
<feature type="transmembrane region" description="Helical" evidence="1">
    <location>
        <begin position="114"/>
        <end position="140"/>
    </location>
</feature>
<keyword evidence="1" id="KW-0812">Transmembrane</keyword>
<gene>
    <name evidence="2" type="ORF">QWZ14_06215</name>
</gene>
<dbReference type="Pfam" id="PF09955">
    <property type="entry name" value="DUF2189"/>
    <property type="match status" value="1"/>
</dbReference>
<evidence type="ECO:0000256" key="1">
    <source>
        <dbReference type="SAM" id="Phobius"/>
    </source>
</evidence>
<dbReference type="RefSeq" id="WP_290315760.1">
    <property type="nucleotide sequence ID" value="NZ_JAUFPN010000058.1"/>
</dbReference>
<feature type="transmembrane region" description="Helical" evidence="1">
    <location>
        <begin position="38"/>
        <end position="59"/>
    </location>
</feature>
<comment type="caution">
    <text evidence="2">The sequence shown here is derived from an EMBL/GenBank/DDBJ whole genome shotgun (WGS) entry which is preliminary data.</text>
</comment>
<proteinExistence type="predicted"/>
<keyword evidence="3" id="KW-1185">Reference proteome</keyword>
<feature type="transmembrane region" description="Helical" evidence="1">
    <location>
        <begin position="218"/>
        <end position="245"/>
    </location>
</feature>
<dbReference type="EMBL" id="JAUFPN010000058">
    <property type="protein sequence ID" value="MDN3563970.1"/>
    <property type="molecule type" value="Genomic_DNA"/>
</dbReference>
<sequence>MPSEAFPAPLANRVRRVATDRPWVWITLGWRDMMANRAISLTLGAALTVFGWVLALLLFEIGSTWAILPMTAGFFILAPLLAAPLYETSRRMELGLPTTLADAVQGFRRPGTQIAMMGVVLLLVHLFWVRVAGLLFALFFGTVGIPSLDRLPLVMLQSDALVPFLVVGTGFGFLLAAGTFAIAAVSLPMLVDQEVSFLEAVTISIQAVLENWQAMALWAGLIVLFTGLALVPFFLGLVLVLPLVGHATWHAYRDMVVR</sequence>
<organism evidence="2 3">
    <name type="scientific">Paeniroseomonas aquatica</name>
    <dbReference type="NCBI Taxonomy" id="373043"/>
    <lineage>
        <taxon>Bacteria</taxon>
        <taxon>Pseudomonadati</taxon>
        <taxon>Pseudomonadota</taxon>
        <taxon>Alphaproteobacteria</taxon>
        <taxon>Acetobacterales</taxon>
        <taxon>Acetobacteraceae</taxon>
        <taxon>Paeniroseomonas</taxon>
    </lineage>
</organism>